<evidence type="ECO:0000256" key="1">
    <source>
        <dbReference type="ARBA" id="ARBA00004123"/>
    </source>
</evidence>
<evidence type="ECO:0000256" key="3">
    <source>
        <dbReference type="ARBA" id="ARBA00022490"/>
    </source>
</evidence>
<evidence type="ECO:0000256" key="8">
    <source>
        <dbReference type="ARBA" id="ARBA00023306"/>
    </source>
</evidence>
<dbReference type="InterPro" id="IPR050776">
    <property type="entry name" value="Ank_Repeat/CDKN_Inhibitor"/>
</dbReference>
<evidence type="ECO:0000256" key="5">
    <source>
        <dbReference type="ARBA" id="ARBA00022990"/>
    </source>
</evidence>
<evidence type="ECO:0000256" key="9">
    <source>
        <dbReference type="ARBA" id="ARBA00038438"/>
    </source>
</evidence>
<dbReference type="InterPro" id="IPR002110">
    <property type="entry name" value="Ankyrin_rpt"/>
</dbReference>
<dbReference type="GO" id="GO:0005737">
    <property type="term" value="C:cytoplasm"/>
    <property type="evidence" value="ECO:0007669"/>
    <property type="project" value="UniProtKB-SubCell"/>
</dbReference>
<dbReference type="GO" id="GO:0019899">
    <property type="term" value="F:enzyme binding"/>
    <property type="evidence" value="ECO:0007669"/>
    <property type="project" value="UniProtKB-ARBA"/>
</dbReference>
<keyword evidence="3" id="KW-0963">Cytoplasm</keyword>
<dbReference type="Pfam" id="PF12796">
    <property type="entry name" value="Ank_2"/>
    <property type="match status" value="1"/>
</dbReference>
<dbReference type="Proteomes" id="UP000736164">
    <property type="component" value="Unassembled WGS sequence"/>
</dbReference>
<evidence type="ECO:0000256" key="13">
    <source>
        <dbReference type="ARBA" id="ARBA00082064"/>
    </source>
</evidence>
<evidence type="ECO:0000256" key="4">
    <source>
        <dbReference type="ARBA" id="ARBA00022737"/>
    </source>
</evidence>
<evidence type="ECO:0000256" key="14">
    <source>
        <dbReference type="PROSITE-ProRule" id="PRU00023"/>
    </source>
</evidence>
<organism evidence="15 16">
    <name type="scientific">Atractosteus spatula</name>
    <name type="common">Alligator gar</name>
    <name type="synonym">Lepisosteus spatula</name>
    <dbReference type="NCBI Taxonomy" id="7917"/>
    <lineage>
        <taxon>Eukaryota</taxon>
        <taxon>Metazoa</taxon>
        <taxon>Chordata</taxon>
        <taxon>Craniata</taxon>
        <taxon>Vertebrata</taxon>
        <taxon>Euteleostomi</taxon>
        <taxon>Actinopterygii</taxon>
        <taxon>Neopterygii</taxon>
        <taxon>Holostei</taxon>
        <taxon>Semionotiformes</taxon>
        <taxon>Lepisosteidae</taxon>
        <taxon>Atractosteus</taxon>
    </lineage>
</organism>
<dbReference type="GO" id="GO:1902807">
    <property type="term" value="P:negative regulation of cell cycle G1/S phase transition"/>
    <property type="evidence" value="ECO:0007669"/>
    <property type="project" value="UniProtKB-ARBA"/>
</dbReference>
<keyword evidence="6 14" id="KW-0040">ANK repeat</keyword>
<keyword evidence="5" id="KW-0007">Acetylation</keyword>
<evidence type="ECO:0000256" key="2">
    <source>
        <dbReference type="ARBA" id="ARBA00004496"/>
    </source>
</evidence>
<gene>
    <name evidence="15" type="primary">Cdkn2d</name>
    <name evidence="15" type="ORF">GTO95_0009714</name>
</gene>
<evidence type="ECO:0000256" key="10">
    <source>
        <dbReference type="ARBA" id="ARBA00056064"/>
    </source>
</evidence>
<evidence type="ECO:0000256" key="6">
    <source>
        <dbReference type="ARBA" id="ARBA00023043"/>
    </source>
</evidence>
<comment type="similarity">
    <text evidence="9">Belongs to the CDKN2 cyclin-dependent kinase inhibitor family.</text>
</comment>
<name>A0A8J7NYC2_ATRSP</name>
<evidence type="ECO:0000256" key="7">
    <source>
        <dbReference type="ARBA" id="ARBA00023242"/>
    </source>
</evidence>
<dbReference type="GO" id="GO:0005634">
    <property type="term" value="C:nucleus"/>
    <property type="evidence" value="ECO:0007669"/>
    <property type="project" value="UniProtKB-SubCell"/>
</dbReference>
<dbReference type="PROSITE" id="PS50088">
    <property type="entry name" value="ANK_REPEAT"/>
    <property type="match status" value="1"/>
</dbReference>
<dbReference type="SMART" id="SM00248">
    <property type="entry name" value="ANK"/>
    <property type="match status" value="3"/>
</dbReference>
<comment type="function">
    <text evidence="10">Interacts strongly with CDK4 and CDK6 and inhibits them.</text>
</comment>
<evidence type="ECO:0000313" key="15">
    <source>
        <dbReference type="EMBL" id="MBN3321860.1"/>
    </source>
</evidence>
<keyword evidence="7" id="KW-0539">Nucleus</keyword>
<dbReference type="PANTHER" id="PTHR24201">
    <property type="entry name" value="ANK_REP_REGION DOMAIN-CONTAINING PROTEIN"/>
    <property type="match status" value="1"/>
</dbReference>
<reference evidence="15" key="1">
    <citation type="journal article" date="2021" name="Cell">
        <title>Tracing the genetic footprints of vertebrate landing in non-teleost ray-finned fishes.</title>
        <authorList>
            <person name="Bi X."/>
            <person name="Wang K."/>
            <person name="Yang L."/>
            <person name="Pan H."/>
            <person name="Jiang H."/>
            <person name="Wei Q."/>
            <person name="Fang M."/>
            <person name="Yu H."/>
            <person name="Zhu C."/>
            <person name="Cai Y."/>
            <person name="He Y."/>
            <person name="Gan X."/>
            <person name="Zeng H."/>
            <person name="Yu D."/>
            <person name="Zhu Y."/>
            <person name="Jiang H."/>
            <person name="Qiu Q."/>
            <person name="Yang H."/>
            <person name="Zhang Y.E."/>
            <person name="Wang W."/>
            <person name="Zhu M."/>
            <person name="He S."/>
            <person name="Zhang G."/>
        </authorList>
    </citation>
    <scope>NUCLEOTIDE SEQUENCE</scope>
    <source>
        <strain evidence="15">Allg_001</strain>
    </source>
</reference>
<keyword evidence="16" id="KW-1185">Reference proteome</keyword>
<dbReference type="EMBL" id="JAAWVO010056958">
    <property type="protein sequence ID" value="MBN3321860.1"/>
    <property type="molecule type" value="Genomic_DNA"/>
</dbReference>
<keyword evidence="4" id="KW-0677">Repeat</keyword>
<comment type="subcellular location">
    <subcellularLocation>
        <location evidence="2">Cytoplasm</location>
    </subcellularLocation>
    <subcellularLocation>
        <location evidence="1">Nucleus</location>
    </subcellularLocation>
</comment>
<dbReference type="PANTHER" id="PTHR24201:SF7">
    <property type="entry name" value="CYCLIN-DEPENDENT KINASE 4 INHIBITOR D"/>
    <property type="match status" value="1"/>
</dbReference>
<dbReference type="Gene3D" id="1.25.40.20">
    <property type="entry name" value="Ankyrin repeat-containing domain"/>
    <property type="match status" value="1"/>
</dbReference>
<proteinExistence type="inferred from homology"/>
<dbReference type="SUPFAM" id="SSF48403">
    <property type="entry name" value="Ankyrin repeat"/>
    <property type="match status" value="1"/>
</dbReference>
<evidence type="ECO:0000313" key="16">
    <source>
        <dbReference type="Proteomes" id="UP000736164"/>
    </source>
</evidence>
<sequence>MVLEETDAGKRLTSAAAGGRLSEVRRLLQDQRLHPDTVNEFGKTALQVMMMGCCSVARALLECGANPNVQDHSGVTPAHDAARTGFLETLRILVEFGAKVNVADSAGALPIHVAITEGHADVVEFLAPRSDLGHPNASGHTALDVARASSCPDMVQLLENQLESSL</sequence>
<dbReference type="AlphaFoldDB" id="A0A8J7NYC2"/>
<evidence type="ECO:0000256" key="12">
    <source>
        <dbReference type="ARBA" id="ARBA00070050"/>
    </source>
</evidence>
<evidence type="ECO:0000256" key="11">
    <source>
        <dbReference type="ARBA" id="ARBA00065666"/>
    </source>
</evidence>
<dbReference type="PROSITE" id="PS50297">
    <property type="entry name" value="ANK_REP_REGION"/>
    <property type="match status" value="1"/>
</dbReference>
<keyword evidence="8" id="KW-0131">Cell cycle</keyword>
<comment type="subunit">
    <text evidence="11">Interacts with CDK6.</text>
</comment>
<feature type="non-terminal residue" evidence="15">
    <location>
        <position position="1"/>
    </location>
</feature>
<protein>
    <recommendedName>
        <fullName evidence="12">Cyclin-dependent kinase 4 inhibitor D</fullName>
    </recommendedName>
    <alternativeName>
        <fullName evidence="13">p19-INK4d</fullName>
    </alternativeName>
</protein>
<comment type="caution">
    <text evidence="15">The sequence shown here is derived from an EMBL/GenBank/DDBJ whole genome shotgun (WGS) entry which is preliminary data.</text>
</comment>
<feature type="repeat" description="ANK" evidence="14">
    <location>
        <begin position="73"/>
        <end position="105"/>
    </location>
</feature>
<dbReference type="InterPro" id="IPR036770">
    <property type="entry name" value="Ankyrin_rpt-contain_sf"/>
</dbReference>
<accession>A0A8J7NYC2</accession>
<dbReference type="FunFam" id="1.25.40.20:FF:000169">
    <property type="entry name" value="Cyclin-dependent kinase 4 inhibitor D"/>
    <property type="match status" value="1"/>
</dbReference>
<feature type="non-terminal residue" evidence="15">
    <location>
        <position position="166"/>
    </location>
</feature>